<feature type="transmembrane region" description="Helical" evidence="6">
    <location>
        <begin position="442"/>
        <end position="461"/>
    </location>
</feature>
<proteinExistence type="predicted"/>
<name>A0A7T3UYP9_9ORTO</name>
<dbReference type="GO" id="GO:0044003">
    <property type="term" value="P:symbiont-mediated perturbation of host process"/>
    <property type="evidence" value="ECO:0007669"/>
    <property type="project" value="InterPro"/>
</dbReference>
<evidence type="ECO:0000256" key="1">
    <source>
        <dbReference type="ARBA" id="ARBA00004182"/>
    </source>
</evidence>
<evidence type="ECO:0000256" key="2">
    <source>
        <dbReference type="ARBA" id="ARBA00022692"/>
    </source>
</evidence>
<evidence type="ECO:0000256" key="4">
    <source>
        <dbReference type="ARBA" id="ARBA00023136"/>
    </source>
</evidence>
<evidence type="ECO:0000256" key="3">
    <source>
        <dbReference type="ARBA" id="ARBA00022844"/>
    </source>
</evidence>
<dbReference type="InterPro" id="IPR004955">
    <property type="entry name" value="Baculovirus_Gp64"/>
</dbReference>
<evidence type="ECO:0000256" key="5">
    <source>
        <dbReference type="ARBA" id="ARBA00023180"/>
    </source>
</evidence>
<dbReference type="GO" id="GO:0019031">
    <property type="term" value="C:viral envelope"/>
    <property type="evidence" value="ECO:0007669"/>
    <property type="project" value="InterPro"/>
</dbReference>
<organism evidence="7">
    <name type="scientific">Soybean thrips thogotovirus 2</name>
    <dbReference type="NCBI Taxonomy" id="2796554"/>
    <lineage>
        <taxon>Viruses</taxon>
        <taxon>Riboviria</taxon>
        <taxon>Orthornavirae</taxon>
        <taxon>Negarnaviricota</taxon>
        <taxon>Polyploviricotina</taxon>
        <taxon>Insthoviricetes</taxon>
        <taxon>Articulavirales</taxon>
        <taxon>Orthomyxoviridae</taxon>
        <taxon>Thogotovirus</taxon>
    </lineage>
</organism>
<keyword evidence="4 6" id="KW-0472">Membrane</keyword>
<comment type="subcellular location">
    <subcellularLocation>
        <location evidence="1">Virion membrane</location>
    </subcellularLocation>
</comment>
<accession>A0A7T3UYP9</accession>
<protein>
    <submittedName>
        <fullName evidence="7">Putative glycoprotein</fullName>
    </submittedName>
</protein>
<reference evidence="7" key="2">
    <citation type="submission" date="2020-09" db="EMBL/GenBank/DDBJ databases">
        <authorList>
            <person name="Thekke Veetil T."/>
            <person name="Lagos-Kutz D."/>
            <person name="Mccoppin N.K."/>
            <person name="Hartman G.L."/>
            <person name="Lim H.-S."/>
            <person name="Domier L.L."/>
        </authorList>
    </citation>
    <scope>NUCLEOTIDE SEQUENCE</scope>
    <source>
        <strain evidence="7">STN1ThoV2</strain>
    </source>
</reference>
<keyword evidence="3" id="KW-0946">Virion</keyword>
<keyword evidence="2 6" id="KW-0812">Transmembrane</keyword>
<evidence type="ECO:0000313" key="7">
    <source>
        <dbReference type="EMBL" id="QPZ88429.1"/>
    </source>
</evidence>
<keyword evidence="5" id="KW-0325">Glycoprotein</keyword>
<sequence length="472" mass="54229">MLILLILALCASTSFGEIYKIKPFKRNIIDSVTHAKYHLDLEMLSHDHVKAASMTRTRRKNYCFSGGPLDKNTGCNEELSVILPHAQESYHWVRENSCFTGEDVFDKWGSDSEVCFREQTMNLQWANGKSLSSKIYNNHFWYHTCTISWSCFLTTTEFPVFIGYNSKNLVTPYIDLSNGTRVWLSTENPTFFSTFDTAYLVDAVQVEIKSKVLVQCLHAEGVEECQVTDYPELVFNTEEKNVCYDKYCIKDHKLHKIDRIHEAAEVTTVEHLRQELNLERLNNRINSVLNEKRIYQTGLILIKLIEYLEKQDQYILGYVLGKPLHSRSIGSSLFELWKDPNKMSGFEVSNFDTIGKGSNSLYRNKALNITEKYLFETDQLSIFKLDHTKIKSLSSSTVKIVEIMDSMEALQELIKKRDVIGSSLSDLLDMPKGYLNSMLHTVYLMVILGIVATLVLMVIVVKVRKVIFGSFC</sequence>
<dbReference type="Pfam" id="PF03273">
    <property type="entry name" value="Baculo_gp64"/>
    <property type="match status" value="1"/>
</dbReference>
<dbReference type="EMBL" id="MW033633">
    <property type="protein sequence ID" value="QPZ88429.1"/>
    <property type="molecule type" value="Viral_cRNA"/>
</dbReference>
<evidence type="ECO:0000256" key="6">
    <source>
        <dbReference type="SAM" id="Phobius"/>
    </source>
</evidence>
<keyword evidence="6" id="KW-1133">Transmembrane helix</keyword>
<dbReference type="GO" id="GO:0055036">
    <property type="term" value="C:virion membrane"/>
    <property type="evidence" value="ECO:0007669"/>
    <property type="project" value="UniProtKB-SubCell"/>
</dbReference>
<reference evidence="7" key="1">
    <citation type="journal article" date="2020" name="Viruses">
        <title>Soybean Thrips (Thysanoptera: Thripidae) Harbor Highly Diverse Populations of Arthropod, Fungal and Plant Viruses.</title>
        <authorList>
            <person name="Thekke-Veetil T."/>
            <person name="Lagos-Kutz D."/>
            <person name="McCoppin N.K."/>
            <person name="Hartman G.L."/>
            <person name="Ju H.K."/>
            <person name="Lim H.S."/>
            <person name="Domier L.L."/>
        </authorList>
    </citation>
    <scope>NUCLEOTIDE SEQUENCE</scope>
    <source>
        <strain evidence="7">STN1ThoV2</strain>
    </source>
</reference>